<dbReference type="AlphaFoldDB" id="A0A0Q9ZC91"/>
<feature type="binding site" evidence="6">
    <location>
        <position position="168"/>
    </location>
    <ligand>
        <name>a divalent metal cation</name>
        <dbReference type="ChEBI" id="CHEBI:60240"/>
        <label>2</label>
        <note>catalytic</note>
    </ligand>
</feature>
<evidence type="ECO:0000256" key="7">
    <source>
        <dbReference type="RuleBase" id="RU003653"/>
    </source>
</evidence>
<evidence type="ECO:0000256" key="3">
    <source>
        <dbReference type="ARBA" id="ARBA00022670"/>
    </source>
</evidence>
<comment type="caution">
    <text evidence="9">The sequence shown here is derived from an EMBL/GenBank/DDBJ whole genome shotgun (WGS) entry which is preliminary data.</text>
</comment>
<dbReference type="PANTHER" id="PTHR43330">
    <property type="entry name" value="METHIONINE AMINOPEPTIDASE"/>
    <property type="match status" value="1"/>
</dbReference>
<dbReference type="Proteomes" id="UP000051643">
    <property type="component" value="Unassembled WGS sequence"/>
</dbReference>
<evidence type="ECO:0000259" key="8">
    <source>
        <dbReference type="Pfam" id="PF00557"/>
    </source>
</evidence>
<feature type="binding site" evidence="6">
    <location>
        <position position="232"/>
    </location>
    <ligand>
        <name>a divalent metal cation</name>
        <dbReference type="ChEBI" id="CHEBI:60240"/>
        <label>2</label>
        <note>catalytic</note>
    </ligand>
</feature>
<comment type="cofactor">
    <cofactor evidence="6">
        <name>Co(2+)</name>
        <dbReference type="ChEBI" id="CHEBI:48828"/>
    </cofactor>
    <cofactor evidence="6">
        <name>Zn(2+)</name>
        <dbReference type="ChEBI" id="CHEBI:29105"/>
    </cofactor>
    <cofactor evidence="6">
        <name>Mn(2+)</name>
        <dbReference type="ChEBI" id="CHEBI:29035"/>
    </cofactor>
    <cofactor evidence="6">
        <name>Fe(2+)</name>
        <dbReference type="ChEBI" id="CHEBI:29033"/>
    </cofactor>
    <text evidence="6">Binds 2 divalent metal cations per subunit. Has a high-affinity and a low affinity metal-binding site. The true nature of the physiological cofactor is under debate. The enzyme is active with cobalt, zinc, manganese or divalent iron ions. Most likely, methionine aminopeptidases function as mononuclear Fe(2+)-metalloproteases under physiological conditions, and the catalytically relevant metal-binding site has been assigned to the histidine-containing high-affinity site.</text>
</comment>
<accession>A0A0Q9ZC91</accession>
<feature type="binding site" evidence="6">
    <location>
        <position position="201"/>
    </location>
    <ligand>
        <name>a divalent metal cation</name>
        <dbReference type="ChEBI" id="CHEBI:60240"/>
        <label>2</label>
        <note>catalytic</note>
    </ligand>
</feature>
<dbReference type="CDD" id="cd01086">
    <property type="entry name" value="MetAP1"/>
    <property type="match status" value="1"/>
</dbReference>
<comment type="similarity">
    <text evidence="6">Belongs to the peptidase M24A family. Methionine aminopeptidase type 1 subfamily.</text>
</comment>
<evidence type="ECO:0000256" key="1">
    <source>
        <dbReference type="ARBA" id="ARBA00002521"/>
    </source>
</evidence>
<feature type="binding site" evidence="6">
    <location>
        <position position="105"/>
    </location>
    <ligand>
        <name>a divalent metal cation</name>
        <dbReference type="ChEBI" id="CHEBI:60240"/>
        <label>1</label>
    </ligand>
</feature>
<dbReference type="GO" id="GO:0004239">
    <property type="term" value="F:initiator methionyl aminopeptidase activity"/>
    <property type="evidence" value="ECO:0007669"/>
    <property type="project" value="UniProtKB-UniRule"/>
</dbReference>
<dbReference type="Pfam" id="PF00557">
    <property type="entry name" value="Peptidase_M24"/>
    <property type="match status" value="1"/>
</dbReference>
<dbReference type="GO" id="GO:0006508">
    <property type="term" value="P:proteolysis"/>
    <property type="evidence" value="ECO:0007669"/>
    <property type="project" value="UniProtKB-KW"/>
</dbReference>
<feature type="binding site" evidence="6">
    <location>
        <position position="77"/>
    </location>
    <ligand>
        <name>substrate</name>
    </ligand>
</feature>
<dbReference type="NCBIfam" id="TIGR00500">
    <property type="entry name" value="met_pdase_I"/>
    <property type="match status" value="1"/>
</dbReference>
<dbReference type="GO" id="GO:0070006">
    <property type="term" value="F:metalloaminopeptidase activity"/>
    <property type="evidence" value="ECO:0007669"/>
    <property type="project" value="UniProtKB-UniRule"/>
</dbReference>
<dbReference type="EC" id="3.4.11.18" evidence="6 7"/>
<feature type="binding site" evidence="6">
    <location>
        <position position="105"/>
    </location>
    <ligand>
        <name>a divalent metal cation</name>
        <dbReference type="ChEBI" id="CHEBI:60240"/>
        <label>2</label>
        <note>catalytic</note>
    </ligand>
</feature>
<evidence type="ECO:0000313" key="10">
    <source>
        <dbReference type="Proteomes" id="UP000051643"/>
    </source>
</evidence>
<sequence>MIITKNPEEIELMRESALIVSKTLGMLAPHIKPGVTTLELDKMAEEFIRDHGAEPGFLGMYDFPNSLCMSPNAQVVHGIPNDKPLQEGDIISIDCGALKNGFYGDHAYTFEVGEVKPEVKELLKVTKESLYEGIREFKLGNRVGDVGYAIQKYTEDRGYGVVRELVGHGLGATMHEDPEMPNYGKRGRGKKFMEGMVVAIEPMINLGTKRIKQLPDGWTILTADNKPSAHFEHDIALVDGKPQLLSTFDYIYEALGIESDEEDEFKAKVYGKEL</sequence>
<dbReference type="RefSeq" id="WP_057480426.1">
    <property type="nucleotide sequence ID" value="NZ_BMWR01000002.1"/>
</dbReference>
<dbReference type="SUPFAM" id="SSF55920">
    <property type="entry name" value="Creatinase/aminopeptidase"/>
    <property type="match status" value="1"/>
</dbReference>
<dbReference type="HAMAP" id="MF_01974">
    <property type="entry name" value="MetAP_1"/>
    <property type="match status" value="1"/>
</dbReference>
<reference evidence="9" key="1">
    <citation type="submission" date="2015-10" db="EMBL/GenBank/DDBJ databases">
        <title>Draft genome sequence of Salegentibacter mishustinae KCTC 12263.</title>
        <authorList>
            <person name="Lin W."/>
            <person name="Zheng Q."/>
        </authorList>
    </citation>
    <scope>NUCLEOTIDE SEQUENCE [LARGE SCALE GENOMIC DNA]</scope>
    <source>
        <strain evidence="9">KCTC 12263</strain>
    </source>
</reference>
<name>A0A0Q9ZC91_9FLAO</name>
<keyword evidence="5 6" id="KW-0378">Hydrolase</keyword>
<comment type="function">
    <text evidence="1 6">Removes the N-terminal methionine from nascent proteins. The N-terminal methionine is often cleaved when the second residue in the primary sequence is small and uncharged (Met-Ala-, Cys, Gly, Pro, Ser, Thr, or Val). Requires deformylation of the N(alpha)-formylated initiator methionine before it can be hydrolyzed.</text>
</comment>
<feature type="binding site" evidence="6">
    <location>
        <position position="175"/>
    </location>
    <ligand>
        <name>substrate</name>
    </ligand>
</feature>
<keyword evidence="3 6" id="KW-0645">Protease</keyword>
<dbReference type="PANTHER" id="PTHR43330:SF27">
    <property type="entry name" value="METHIONINE AMINOPEPTIDASE"/>
    <property type="match status" value="1"/>
</dbReference>
<evidence type="ECO:0000256" key="5">
    <source>
        <dbReference type="ARBA" id="ARBA00022801"/>
    </source>
</evidence>
<dbReference type="STRING" id="270918.APR42_01695"/>
<dbReference type="Gene3D" id="3.90.230.10">
    <property type="entry name" value="Creatinase/methionine aminopeptidase superfamily"/>
    <property type="match status" value="1"/>
</dbReference>
<organism evidence="9 10">
    <name type="scientific">Salegentibacter mishustinae</name>
    <dbReference type="NCBI Taxonomy" id="270918"/>
    <lineage>
        <taxon>Bacteria</taxon>
        <taxon>Pseudomonadati</taxon>
        <taxon>Bacteroidota</taxon>
        <taxon>Flavobacteriia</taxon>
        <taxon>Flavobacteriales</taxon>
        <taxon>Flavobacteriaceae</taxon>
        <taxon>Salegentibacter</taxon>
    </lineage>
</organism>
<dbReference type="InterPro" id="IPR000994">
    <property type="entry name" value="Pept_M24"/>
</dbReference>
<keyword evidence="2 6" id="KW-0031">Aminopeptidase</keyword>
<keyword evidence="4 6" id="KW-0479">Metal-binding</keyword>
<dbReference type="PRINTS" id="PR00599">
    <property type="entry name" value="MAPEPTIDASE"/>
</dbReference>
<gene>
    <name evidence="6" type="primary">map</name>
    <name evidence="9" type="ORF">APR42_01695</name>
</gene>
<dbReference type="OrthoDB" id="9802055at2"/>
<dbReference type="InterPro" id="IPR002467">
    <property type="entry name" value="Pept_M24A_MAP1"/>
</dbReference>
<dbReference type="EMBL" id="LKTP01000001">
    <property type="protein sequence ID" value="KRG30603.1"/>
    <property type="molecule type" value="Genomic_DNA"/>
</dbReference>
<protein>
    <recommendedName>
        <fullName evidence="6 7">Methionine aminopeptidase</fullName>
        <shortName evidence="6">MAP</shortName>
        <shortName evidence="6">MetAP</shortName>
        <ecNumber evidence="6 7">3.4.11.18</ecNumber>
    </recommendedName>
    <alternativeName>
        <fullName evidence="6">Peptidase M</fullName>
    </alternativeName>
</protein>
<comment type="subunit">
    <text evidence="6">Monomer.</text>
</comment>
<evidence type="ECO:0000256" key="6">
    <source>
        <dbReference type="HAMAP-Rule" id="MF_01974"/>
    </source>
</evidence>
<dbReference type="GO" id="GO:0005829">
    <property type="term" value="C:cytosol"/>
    <property type="evidence" value="ECO:0007669"/>
    <property type="project" value="TreeGrafter"/>
</dbReference>
<dbReference type="InterPro" id="IPR001714">
    <property type="entry name" value="Pept_M24_MAP"/>
</dbReference>
<feature type="binding site" evidence="6">
    <location>
        <position position="94"/>
    </location>
    <ligand>
        <name>a divalent metal cation</name>
        <dbReference type="ChEBI" id="CHEBI:60240"/>
        <label>1</label>
    </ligand>
</feature>
<feature type="domain" description="Peptidase M24" evidence="8">
    <location>
        <begin position="11"/>
        <end position="236"/>
    </location>
</feature>
<feature type="binding site" evidence="6">
    <location>
        <position position="232"/>
    </location>
    <ligand>
        <name>a divalent metal cation</name>
        <dbReference type="ChEBI" id="CHEBI:60240"/>
        <label>1</label>
    </ligand>
</feature>
<evidence type="ECO:0000256" key="2">
    <source>
        <dbReference type="ARBA" id="ARBA00022438"/>
    </source>
</evidence>
<comment type="catalytic activity">
    <reaction evidence="6 7">
        <text>Release of N-terminal amino acids, preferentially methionine, from peptides and arylamides.</text>
        <dbReference type="EC" id="3.4.11.18"/>
    </reaction>
</comment>
<evidence type="ECO:0000313" key="9">
    <source>
        <dbReference type="EMBL" id="KRG30603.1"/>
    </source>
</evidence>
<dbReference type="InterPro" id="IPR036005">
    <property type="entry name" value="Creatinase/aminopeptidase-like"/>
</dbReference>
<dbReference type="GO" id="GO:0046872">
    <property type="term" value="F:metal ion binding"/>
    <property type="evidence" value="ECO:0007669"/>
    <property type="project" value="UniProtKB-UniRule"/>
</dbReference>
<proteinExistence type="inferred from homology"/>
<keyword evidence="10" id="KW-1185">Reference proteome</keyword>
<evidence type="ECO:0000256" key="4">
    <source>
        <dbReference type="ARBA" id="ARBA00022723"/>
    </source>
</evidence>